<reference evidence="1" key="2">
    <citation type="submission" date="2020-11" db="EMBL/GenBank/DDBJ databases">
        <authorList>
            <person name="McCartney M.A."/>
            <person name="Auch B."/>
            <person name="Kono T."/>
            <person name="Mallez S."/>
            <person name="Becker A."/>
            <person name="Gohl D.M."/>
            <person name="Silverstein K.A.T."/>
            <person name="Koren S."/>
            <person name="Bechman K.B."/>
            <person name="Herman A."/>
            <person name="Abrahante J.E."/>
            <person name="Garbe J."/>
        </authorList>
    </citation>
    <scope>NUCLEOTIDE SEQUENCE</scope>
    <source>
        <strain evidence="1">Duluth1</strain>
        <tissue evidence="1">Whole animal</tissue>
    </source>
</reference>
<dbReference type="EMBL" id="JAIWYP010000014">
    <property type="protein sequence ID" value="KAH3706272.1"/>
    <property type="molecule type" value="Genomic_DNA"/>
</dbReference>
<organism evidence="1 2">
    <name type="scientific">Dreissena polymorpha</name>
    <name type="common">Zebra mussel</name>
    <name type="synonym">Mytilus polymorpha</name>
    <dbReference type="NCBI Taxonomy" id="45954"/>
    <lineage>
        <taxon>Eukaryota</taxon>
        <taxon>Metazoa</taxon>
        <taxon>Spiralia</taxon>
        <taxon>Lophotrochozoa</taxon>
        <taxon>Mollusca</taxon>
        <taxon>Bivalvia</taxon>
        <taxon>Autobranchia</taxon>
        <taxon>Heteroconchia</taxon>
        <taxon>Euheterodonta</taxon>
        <taxon>Imparidentia</taxon>
        <taxon>Neoheterodontei</taxon>
        <taxon>Myida</taxon>
        <taxon>Dreissenoidea</taxon>
        <taxon>Dreissenidae</taxon>
        <taxon>Dreissena</taxon>
    </lineage>
</organism>
<keyword evidence="2" id="KW-1185">Reference proteome</keyword>
<sequence>MRIYQTEYESQSDETWQTCVARWATHAPSSSARLGAVGSAESVADGTLTGPYWLRYPIIGACKRNYQTEYVSESDETWKTSVGRWVTHAPSSSARLGAVVSGERVAEGTITGPYWLRFPIIGACMRTYQTEYVSESDETWQTCAARWATHAQSSSARWVTHAPSSSASWVRSFPIKASPMVR</sequence>
<proteinExistence type="predicted"/>
<comment type="caution">
    <text evidence="1">The sequence shown here is derived from an EMBL/GenBank/DDBJ whole genome shotgun (WGS) entry which is preliminary data.</text>
</comment>
<evidence type="ECO:0000313" key="2">
    <source>
        <dbReference type="Proteomes" id="UP000828390"/>
    </source>
</evidence>
<protein>
    <submittedName>
        <fullName evidence="1">Uncharacterized protein</fullName>
    </submittedName>
</protein>
<gene>
    <name evidence="1" type="ORF">DPMN_065657</name>
</gene>
<dbReference type="Proteomes" id="UP000828390">
    <property type="component" value="Unassembled WGS sequence"/>
</dbReference>
<name>A0A9D3YWV6_DREPO</name>
<reference evidence="1" key="1">
    <citation type="journal article" date="2019" name="bioRxiv">
        <title>The Genome of the Zebra Mussel, Dreissena polymorpha: A Resource for Invasive Species Research.</title>
        <authorList>
            <person name="McCartney M.A."/>
            <person name="Auch B."/>
            <person name="Kono T."/>
            <person name="Mallez S."/>
            <person name="Zhang Y."/>
            <person name="Obille A."/>
            <person name="Becker A."/>
            <person name="Abrahante J.E."/>
            <person name="Garbe J."/>
            <person name="Badalamenti J.P."/>
            <person name="Herman A."/>
            <person name="Mangelson H."/>
            <person name="Liachko I."/>
            <person name="Sullivan S."/>
            <person name="Sone E.D."/>
            <person name="Koren S."/>
            <person name="Silverstein K.A.T."/>
            <person name="Beckman K.B."/>
            <person name="Gohl D.M."/>
        </authorList>
    </citation>
    <scope>NUCLEOTIDE SEQUENCE</scope>
    <source>
        <strain evidence="1">Duluth1</strain>
        <tissue evidence="1">Whole animal</tissue>
    </source>
</reference>
<evidence type="ECO:0000313" key="1">
    <source>
        <dbReference type="EMBL" id="KAH3706272.1"/>
    </source>
</evidence>
<dbReference type="AlphaFoldDB" id="A0A9D3YWV6"/>
<accession>A0A9D3YWV6</accession>